<organism evidence="2 3">
    <name type="scientific">Koleobacter methoxysyntrophicus</name>
    <dbReference type="NCBI Taxonomy" id="2751313"/>
    <lineage>
        <taxon>Bacteria</taxon>
        <taxon>Bacillati</taxon>
        <taxon>Bacillota</taxon>
        <taxon>Clostridia</taxon>
        <taxon>Koleobacterales</taxon>
        <taxon>Koleobacteraceae</taxon>
        <taxon>Koleobacter</taxon>
    </lineage>
</organism>
<dbReference type="PROSITE" id="PS01332">
    <property type="entry name" value="HTH_RRF2_1"/>
    <property type="match status" value="1"/>
</dbReference>
<dbReference type="PANTHER" id="PTHR33221">
    <property type="entry name" value="WINGED HELIX-TURN-HELIX TRANSCRIPTIONAL REGULATOR, RRF2 FAMILY"/>
    <property type="match status" value="1"/>
</dbReference>
<accession>A0A8A0RR54</accession>
<dbReference type="Proteomes" id="UP000662904">
    <property type="component" value="Chromosome"/>
</dbReference>
<dbReference type="InterPro" id="IPR036388">
    <property type="entry name" value="WH-like_DNA-bd_sf"/>
</dbReference>
<dbReference type="GO" id="GO:0005829">
    <property type="term" value="C:cytosol"/>
    <property type="evidence" value="ECO:0007669"/>
    <property type="project" value="TreeGrafter"/>
</dbReference>
<dbReference type="GO" id="GO:0003700">
    <property type="term" value="F:DNA-binding transcription factor activity"/>
    <property type="evidence" value="ECO:0007669"/>
    <property type="project" value="TreeGrafter"/>
</dbReference>
<dbReference type="KEGG" id="kme:H0A61_02400"/>
<dbReference type="Pfam" id="PF02082">
    <property type="entry name" value="Rrf2"/>
    <property type="match status" value="1"/>
</dbReference>
<keyword evidence="1" id="KW-0238">DNA-binding</keyword>
<dbReference type="PROSITE" id="PS51197">
    <property type="entry name" value="HTH_RRF2_2"/>
    <property type="match status" value="1"/>
</dbReference>
<dbReference type="EMBL" id="CP059066">
    <property type="protein sequence ID" value="QSQ10008.1"/>
    <property type="molecule type" value="Genomic_DNA"/>
</dbReference>
<dbReference type="InterPro" id="IPR000944">
    <property type="entry name" value="Tscrpt_reg_Rrf2"/>
</dbReference>
<sequence>MKLSTKGRYGVRAMFDLAQHYGQGPIPLNSIAQRQNISEPYLEHLISSLRKGGLVRSIRGAQGGYMLAKKPSDITVGDIIRILEGPLAPTECVAEGEHAVQCENANNCITRGVWEKVRNGLKEVMDSITLQDMCDKAAKLKEKDGDVDVYLSD</sequence>
<dbReference type="FunFam" id="1.10.10.10:FF:000164">
    <property type="entry name" value="Transcriptional regulator, Rrf2 family"/>
    <property type="match status" value="1"/>
</dbReference>
<reference evidence="2" key="1">
    <citation type="submission" date="2020-07" db="EMBL/GenBank/DDBJ databases">
        <title>Koleobacter methoxysyntrophicus gen. nov., sp. nov., a novel anaerobic bacterium isolated from deep subsurface oil field and proposal of Koleobacterales ord. nov. in the phylum Firmicutes.</title>
        <authorList>
            <person name="Sakamoto S."/>
            <person name="Tamaki H."/>
        </authorList>
    </citation>
    <scope>NUCLEOTIDE SEQUENCE</scope>
    <source>
        <strain evidence="2">NRmbB1</strain>
    </source>
</reference>
<dbReference type="NCBIfam" id="TIGR00738">
    <property type="entry name" value="rrf2_super"/>
    <property type="match status" value="1"/>
</dbReference>
<protein>
    <submittedName>
        <fullName evidence="2">HTH-type transcriptional regulator CymR</fullName>
    </submittedName>
</protein>
<dbReference type="AlphaFoldDB" id="A0A8A0RR54"/>
<dbReference type="Gene3D" id="1.10.10.10">
    <property type="entry name" value="Winged helix-like DNA-binding domain superfamily/Winged helix DNA-binding domain"/>
    <property type="match status" value="1"/>
</dbReference>
<dbReference type="InterPro" id="IPR030489">
    <property type="entry name" value="TR_Rrf2-type_CS"/>
</dbReference>
<name>A0A8A0RR54_9FIRM</name>
<dbReference type="RefSeq" id="WP_206707336.1">
    <property type="nucleotide sequence ID" value="NZ_CP059066.1"/>
</dbReference>
<evidence type="ECO:0000313" key="2">
    <source>
        <dbReference type="EMBL" id="QSQ10008.1"/>
    </source>
</evidence>
<dbReference type="InterPro" id="IPR036390">
    <property type="entry name" value="WH_DNA-bd_sf"/>
</dbReference>
<evidence type="ECO:0000256" key="1">
    <source>
        <dbReference type="ARBA" id="ARBA00023125"/>
    </source>
</evidence>
<proteinExistence type="predicted"/>
<dbReference type="GO" id="GO:0003677">
    <property type="term" value="F:DNA binding"/>
    <property type="evidence" value="ECO:0007669"/>
    <property type="project" value="UniProtKB-KW"/>
</dbReference>
<dbReference type="PANTHER" id="PTHR33221:SF5">
    <property type="entry name" value="HTH-TYPE TRANSCRIPTIONAL REGULATOR ISCR"/>
    <property type="match status" value="1"/>
</dbReference>
<gene>
    <name evidence="2" type="primary">cymR</name>
    <name evidence="2" type="ORF">H0A61_02400</name>
</gene>
<evidence type="ECO:0000313" key="3">
    <source>
        <dbReference type="Proteomes" id="UP000662904"/>
    </source>
</evidence>
<keyword evidence="3" id="KW-1185">Reference proteome</keyword>
<dbReference type="SUPFAM" id="SSF46785">
    <property type="entry name" value="Winged helix' DNA-binding domain"/>
    <property type="match status" value="1"/>
</dbReference>